<evidence type="ECO:0000313" key="3">
    <source>
        <dbReference type="Proteomes" id="UP001159370"/>
    </source>
</evidence>
<dbReference type="RefSeq" id="WP_280699171.1">
    <property type="nucleotide sequence ID" value="NZ_JANQDL010000046.1"/>
</dbReference>
<feature type="region of interest" description="Disordered" evidence="1">
    <location>
        <begin position="1"/>
        <end position="52"/>
    </location>
</feature>
<feature type="compositionally biased region" description="Polar residues" evidence="1">
    <location>
        <begin position="36"/>
        <end position="45"/>
    </location>
</feature>
<gene>
    <name evidence="2" type="ORF">NWP23_06170</name>
</gene>
<protein>
    <submittedName>
        <fullName evidence="2">Uncharacterized protein</fullName>
    </submittedName>
</protein>
<reference evidence="2 3" key="1">
    <citation type="journal article" date="2023" name="J. Phycol.">
        <title>Chrysosporum ovalisporum is synonymous with the true-branching cyanobacterium Umezakia natans (Nostocales/Aphanizomenonaceae).</title>
        <authorList>
            <person name="McGregor G.B."/>
            <person name="Sendall B.C."/>
            <person name="Niiyama Y."/>
            <person name="Tuji A."/>
            <person name="Willis A."/>
        </authorList>
    </citation>
    <scope>NUCLEOTIDE SEQUENCE [LARGE SCALE GENOMIC DNA]</scope>
    <source>
        <strain evidence="2 3">FSS-62</strain>
    </source>
</reference>
<organism evidence="2 3">
    <name type="scientific">Umezakia ovalisporum FSS-62</name>
    <dbReference type="NCBI Taxonomy" id="2971776"/>
    <lineage>
        <taxon>Bacteria</taxon>
        <taxon>Bacillati</taxon>
        <taxon>Cyanobacteriota</taxon>
        <taxon>Cyanophyceae</taxon>
        <taxon>Nostocales</taxon>
        <taxon>Nodulariaceae</taxon>
        <taxon>Umezakia</taxon>
    </lineage>
</organism>
<name>A0AA43GXA9_9CYAN</name>
<evidence type="ECO:0000256" key="1">
    <source>
        <dbReference type="SAM" id="MobiDB-lite"/>
    </source>
</evidence>
<comment type="caution">
    <text evidence="2">The sequence shown here is derived from an EMBL/GenBank/DDBJ whole genome shotgun (WGS) entry which is preliminary data.</text>
</comment>
<proteinExistence type="predicted"/>
<dbReference type="AlphaFoldDB" id="A0AA43GXA9"/>
<sequence length="52" mass="5405">MASTNTVGHTAFEACRETVRPAGTSTKKRVPKKQDSSATLQSSVAGSLKGIL</sequence>
<dbReference type="Proteomes" id="UP001159370">
    <property type="component" value="Unassembled WGS sequence"/>
</dbReference>
<accession>A0AA43GXA9</accession>
<evidence type="ECO:0000313" key="2">
    <source>
        <dbReference type="EMBL" id="MDH6063367.1"/>
    </source>
</evidence>
<dbReference type="EMBL" id="JANQDL010000046">
    <property type="protein sequence ID" value="MDH6063367.1"/>
    <property type="molecule type" value="Genomic_DNA"/>
</dbReference>
<dbReference type="GeneID" id="83684862"/>